<dbReference type="PANTHER" id="PTHR22916">
    <property type="entry name" value="GLYCOSYLTRANSFERASE"/>
    <property type="match status" value="1"/>
</dbReference>
<dbReference type="Proteomes" id="UP000430368">
    <property type="component" value="Chromosome"/>
</dbReference>
<organism evidence="2 3">
    <name type="scientific">Serratia rhizosphaerae</name>
    <dbReference type="NCBI Taxonomy" id="2597702"/>
    <lineage>
        <taxon>Bacteria</taxon>
        <taxon>Pseudomonadati</taxon>
        <taxon>Pseudomonadota</taxon>
        <taxon>Gammaproteobacteria</taxon>
        <taxon>Enterobacterales</taxon>
        <taxon>Yersiniaceae</taxon>
        <taxon>Serratia</taxon>
    </lineage>
</organism>
<accession>A0ABX6GI38</accession>
<dbReference type="PANTHER" id="PTHR22916:SF3">
    <property type="entry name" value="UDP-GLCNAC:BETAGAL BETA-1,3-N-ACETYLGLUCOSAMINYLTRANSFERASE-LIKE PROTEIN 1"/>
    <property type="match status" value="1"/>
</dbReference>
<evidence type="ECO:0000313" key="3">
    <source>
        <dbReference type="Proteomes" id="UP000430368"/>
    </source>
</evidence>
<protein>
    <submittedName>
        <fullName evidence="2">Glycosyltransferase</fullName>
    </submittedName>
</protein>
<reference evidence="2 3" key="1">
    <citation type="submission" date="2019-07" db="EMBL/GenBank/DDBJ databases">
        <title>Serratia dokdonensis sp. nov., an elicitor of systemic resistance in Nicotiana Tabacum.</title>
        <authorList>
            <person name="Son J.-S."/>
            <person name="Hwang Y.-J."/>
            <person name="Lee S.-Y."/>
            <person name="Ghim S.-Y."/>
        </authorList>
    </citation>
    <scope>NUCLEOTIDE SEQUENCE [LARGE SCALE GENOMIC DNA]</scope>
    <source>
        <strain evidence="2 3">KUDC3025</strain>
    </source>
</reference>
<dbReference type="InterPro" id="IPR001173">
    <property type="entry name" value="Glyco_trans_2-like"/>
</dbReference>
<name>A0ABX6GI38_9GAMM</name>
<dbReference type="SUPFAM" id="SSF53448">
    <property type="entry name" value="Nucleotide-diphospho-sugar transferases"/>
    <property type="match status" value="1"/>
</dbReference>
<dbReference type="CDD" id="cd00761">
    <property type="entry name" value="Glyco_tranf_GTA_type"/>
    <property type="match status" value="1"/>
</dbReference>
<dbReference type="Pfam" id="PF00535">
    <property type="entry name" value="Glycos_transf_2"/>
    <property type="match status" value="1"/>
</dbReference>
<keyword evidence="3" id="KW-1185">Reference proteome</keyword>
<evidence type="ECO:0000313" key="2">
    <source>
        <dbReference type="EMBL" id="QHA85932.1"/>
    </source>
</evidence>
<dbReference type="InterPro" id="IPR029044">
    <property type="entry name" value="Nucleotide-diphossugar_trans"/>
</dbReference>
<gene>
    <name evidence="2" type="ORF">FO014_02475</name>
</gene>
<dbReference type="Gene3D" id="3.90.550.10">
    <property type="entry name" value="Spore Coat Polysaccharide Biosynthesis Protein SpsA, Chain A"/>
    <property type="match status" value="1"/>
</dbReference>
<sequence length="301" mass="34115">MGASLSQFNLSVVITTYNRPELVQRAVASVAQQRRDDFNIEIIVVDDASPCPLPQFMETDIVTYQMPVNGGPGPARMQGLSLAHAMWVLMLDDDDTLEPDAVSHLMPHLTDPVLQQYPVMQFARTNGKLCGDDRVIHFDDYLSGQITGDFAPIFNRAVFLHTQLGYPNNRAGGEHILWWRLAMDYGIPTFSKILVTLYDDAQERLTHFSSQVKKAADHQQLAEITLTEFGVQLQTAYPTEYQRVCLARITYSMLNNQCRSARSYLTTAPLGGKMKSALWLITWLPQPLIKKLFLFYRQRQG</sequence>
<dbReference type="EMBL" id="CP041764">
    <property type="protein sequence ID" value="QHA85932.1"/>
    <property type="molecule type" value="Genomic_DNA"/>
</dbReference>
<proteinExistence type="predicted"/>
<evidence type="ECO:0000259" key="1">
    <source>
        <dbReference type="Pfam" id="PF00535"/>
    </source>
</evidence>
<feature type="domain" description="Glycosyltransferase 2-like" evidence="1">
    <location>
        <begin position="11"/>
        <end position="111"/>
    </location>
</feature>